<sequence length="141" mass="15250">MSRVRRILAPMTGLTPYLSFDGTARDALEFYRGVFGGELVLSTFGEFGRDDGPADRIAHGMLQGPVELFASDAGSGEQTLELRGILFSLLGTADPATLEEWFAALAEGGEVLDALALRPWGDHDGQVRDRFGVTWLIGYQG</sequence>
<dbReference type="Gene3D" id="3.10.180.10">
    <property type="entry name" value="2,3-Dihydroxybiphenyl 1,2-Dioxygenase, domain 1"/>
    <property type="match status" value="1"/>
</dbReference>
<dbReference type="CDD" id="cd06588">
    <property type="entry name" value="PhnB_like"/>
    <property type="match status" value="1"/>
</dbReference>
<dbReference type="SUPFAM" id="SSF54593">
    <property type="entry name" value="Glyoxalase/Bleomycin resistance protein/Dihydroxybiphenyl dioxygenase"/>
    <property type="match status" value="1"/>
</dbReference>
<evidence type="ECO:0000313" key="2">
    <source>
        <dbReference type="EMBL" id="AUG30930.1"/>
    </source>
</evidence>
<dbReference type="Proteomes" id="UP000233276">
    <property type="component" value="Chromosome"/>
</dbReference>
<organism evidence="2 3">
    <name type="scientific">Microbacterium hominis</name>
    <dbReference type="NCBI Taxonomy" id="162426"/>
    <lineage>
        <taxon>Bacteria</taxon>
        <taxon>Bacillati</taxon>
        <taxon>Actinomycetota</taxon>
        <taxon>Actinomycetes</taxon>
        <taxon>Micrococcales</taxon>
        <taxon>Microbacteriaceae</taxon>
        <taxon>Microbacterium</taxon>
    </lineage>
</organism>
<dbReference type="PANTHER" id="PTHR33990:SF1">
    <property type="entry name" value="PROTEIN YJDN"/>
    <property type="match status" value="1"/>
</dbReference>
<dbReference type="InterPro" id="IPR028973">
    <property type="entry name" value="PhnB-like"/>
</dbReference>
<evidence type="ECO:0000313" key="3">
    <source>
        <dbReference type="Proteomes" id="UP000233276"/>
    </source>
</evidence>
<reference evidence="2 3" key="1">
    <citation type="submission" date="2017-12" db="EMBL/GenBank/DDBJ databases">
        <title>Isolation and characterization of estrogens degradatiion strain Microbacterium hominis SJTG1.</title>
        <authorList>
            <person name="Xiong W."/>
            <person name="Yin C."/>
            <person name="Zheng D."/>
            <person name="Liang R."/>
        </authorList>
    </citation>
    <scope>NUCLEOTIDE SEQUENCE [LARGE SCALE GENOMIC DNA]</scope>
    <source>
        <strain evidence="2 3">SJTG1</strain>
    </source>
</reference>
<dbReference type="InterPro" id="IPR004360">
    <property type="entry name" value="Glyas_Fos-R_dOase_dom"/>
</dbReference>
<proteinExistence type="predicted"/>
<dbReference type="Pfam" id="PF00903">
    <property type="entry name" value="Glyoxalase"/>
    <property type="match status" value="1"/>
</dbReference>
<dbReference type="InterPro" id="IPR029068">
    <property type="entry name" value="Glyas_Bleomycin-R_OHBP_Dase"/>
</dbReference>
<protein>
    <submittedName>
        <fullName evidence="2">VOC family protein</fullName>
    </submittedName>
</protein>
<dbReference type="KEGG" id="mhos:CXR34_16645"/>
<dbReference type="AlphaFoldDB" id="A0A2K9DBF1"/>
<gene>
    <name evidence="2" type="ORF">CXR34_16645</name>
</gene>
<evidence type="ECO:0000259" key="1">
    <source>
        <dbReference type="Pfam" id="PF00903"/>
    </source>
</evidence>
<dbReference type="EMBL" id="CP025299">
    <property type="protein sequence ID" value="AUG30930.1"/>
    <property type="molecule type" value="Genomic_DNA"/>
</dbReference>
<feature type="domain" description="Glyoxalase/fosfomycin resistance/dioxygenase" evidence="1">
    <location>
        <begin position="19"/>
        <end position="135"/>
    </location>
</feature>
<accession>A0A2K9DBF1</accession>
<name>A0A2K9DBF1_9MICO</name>
<dbReference type="PANTHER" id="PTHR33990">
    <property type="entry name" value="PROTEIN YJDN-RELATED"/>
    <property type="match status" value="1"/>
</dbReference>